<evidence type="ECO:0000313" key="2">
    <source>
        <dbReference type="Proteomes" id="UP000649617"/>
    </source>
</evidence>
<comment type="caution">
    <text evidence="1">The sequence shown here is derived from an EMBL/GenBank/DDBJ whole genome shotgun (WGS) entry which is preliminary data.</text>
</comment>
<dbReference type="Proteomes" id="UP000649617">
    <property type="component" value="Unassembled WGS sequence"/>
</dbReference>
<name>A0A812X0D1_SYMPI</name>
<reference evidence="1" key="1">
    <citation type="submission" date="2021-02" db="EMBL/GenBank/DDBJ databases">
        <authorList>
            <person name="Dougan E. K."/>
            <person name="Rhodes N."/>
            <person name="Thang M."/>
            <person name="Chan C."/>
        </authorList>
    </citation>
    <scope>NUCLEOTIDE SEQUENCE</scope>
</reference>
<gene>
    <name evidence="1" type="primary">ACC1</name>
    <name evidence="1" type="ORF">SPIL2461_LOCUS19840</name>
</gene>
<evidence type="ECO:0000313" key="1">
    <source>
        <dbReference type="EMBL" id="CAE7704038.1"/>
    </source>
</evidence>
<dbReference type="EMBL" id="CAJNIZ010044882">
    <property type="protein sequence ID" value="CAE7704038.1"/>
    <property type="molecule type" value="Genomic_DNA"/>
</dbReference>
<dbReference type="AlphaFoldDB" id="A0A812X0D1"/>
<keyword evidence="2" id="KW-1185">Reference proteome</keyword>
<accession>A0A812X0D1</accession>
<proteinExistence type="predicted"/>
<dbReference type="OrthoDB" id="421302at2759"/>
<dbReference type="Gene3D" id="3.90.226.10">
    <property type="entry name" value="2-enoyl-CoA Hydratase, Chain A, domain 1"/>
    <property type="match status" value="1"/>
</dbReference>
<sequence>MLREFPDPVTGFPLRWEAAKEGSAISHSEHPHVADQAELSRYQAKRVAARRAGSTYAFDLPGMLKLALTMKWIAATSGSS</sequence>
<organism evidence="1 2">
    <name type="scientific">Symbiodinium pilosum</name>
    <name type="common">Dinoflagellate</name>
    <dbReference type="NCBI Taxonomy" id="2952"/>
    <lineage>
        <taxon>Eukaryota</taxon>
        <taxon>Sar</taxon>
        <taxon>Alveolata</taxon>
        <taxon>Dinophyceae</taxon>
        <taxon>Suessiales</taxon>
        <taxon>Symbiodiniaceae</taxon>
        <taxon>Symbiodinium</taxon>
    </lineage>
</organism>
<protein>
    <submittedName>
        <fullName evidence="1">ACC1 protein</fullName>
    </submittedName>
</protein>